<accession>A0ABW3ZL80</accession>
<dbReference type="RefSeq" id="WP_386804824.1">
    <property type="nucleotide sequence ID" value="NZ_JBHTMU010000028.1"/>
</dbReference>
<evidence type="ECO:0000313" key="4">
    <source>
        <dbReference type="EMBL" id="MFD1343673.1"/>
    </source>
</evidence>
<protein>
    <submittedName>
        <fullName evidence="4">Outer membrane protein</fullName>
    </submittedName>
</protein>
<dbReference type="InterPro" id="IPR027385">
    <property type="entry name" value="Beta-barrel_OMP"/>
</dbReference>
<dbReference type="EMBL" id="JBHTMU010000028">
    <property type="protein sequence ID" value="MFD1343673.1"/>
    <property type="molecule type" value="Genomic_DNA"/>
</dbReference>
<evidence type="ECO:0000259" key="3">
    <source>
        <dbReference type="Pfam" id="PF13505"/>
    </source>
</evidence>
<sequence length="202" mass="21077">MKRTLALAALLGTTATVPAMAGNIEAGLEDPAPMAPVAIEAPAPVRDWTGFSTGLQLGYGNVETDGDAEIDGDGMLYGARAYYDYDFGNYVLGGGLQYDGADIELGDGAANIDGVFRAGVRGGADLGNTFLYGTGGYAKAMVEEDDIGDADGYFAGLGVETYVTDNVTIGSELLYHKFDEFDEADGIEADATTANVSVNYRF</sequence>
<feature type="domain" description="Outer membrane protein beta-barrel" evidence="3">
    <location>
        <begin position="41"/>
        <end position="202"/>
    </location>
</feature>
<name>A0ABW3ZL80_9RHOB</name>
<dbReference type="Proteomes" id="UP001597135">
    <property type="component" value="Unassembled WGS sequence"/>
</dbReference>
<organism evidence="4 5">
    <name type="scientific">Litorisediminicola beolgyonensis</name>
    <dbReference type="NCBI Taxonomy" id="1173614"/>
    <lineage>
        <taxon>Bacteria</taxon>
        <taxon>Pseudomonadati</taxon>
        <taxon>Pseudomonadota</taxon>
        <taxon>Alphaproteobacteria</taxon>
        <taxon>Rhodobacterales</taxon>
        <taxon>Paracoccaceae</taxon>
        <taxon>Litorisediminicola</taxon>
    </lineage>
</organism>
<dbReference type="Pfam" id="PF13505">
    <property type="entry name" value="OMP_b-brl"/>
    <property type="match status" value="1"/>
</dbReference>
<dbReference type="InterPro" id="IPR011250">
    <property type="entry name" value="OMP/PagP_B-barrel"/>
</dbReference>
<evidence type="ECO:0000313" key="5">
    <source>
        <dbReference type="Proteomes" id="UP001597135"/>
    </source>
</evidence>
<evidence type="ECO:0000256" key="1">
    <source>
        <dbReference type="ARBA" id="ARBA00022729"/>
    </source>
</evidence>
<keyword evidence="1 2" id="KW-0732">Signal</keyword>
<dbReference type="SUPFAM" id="SSF56925">
    <property type="entry name" value="OMPA-like"/>
    <property type="match status" value="1"/>
</dbReference>
<evidence type="ECO:0000256" key="2">
    <source>
        <dbReference type="SAM" id="SignalP"/>
    </source>
</evidence>
<comment type="caution">
    <text evidence="4">The sequence shown here is derived from an EMBL/GenBank/DDBJ whole genome shotgun (WGS) entry which is preliminary data.</text>
</comment>
<feature type="signal peptide" evidence="2">
    <location>
        <begin position="1"/>
        <end position="21"/>
    </location>
</feature>
<gene>
    <name evidence="4" type="ORF">ACFQ4E_14685</name>
</gene>
<keyword evidence="5" id="KW-1185">Reference proteome</keyword>
<feature type="chain" id="PRO_5046440286" evidence="2">
    <location>
        <begin position="22"/>
        <end position="202"/>
    </location>
</feature>
<proteinExistence type="predicted"/>
<reference evidence="5" key="1">
    <citation type="journal article" date="2019" name="Int. J. Syst. Evol. Microbiol.">
        <title>The Global Catalogue of Microorganisms (GCM) 10K type strain sequencing project: providing services to taxonomists for standard genome sequencing and annotation.</title>
        <authorList>
            <consortium name="The Broad Institute Genomics Platform"/>
            <consortium name="The Broad Institute Genome Sequencing Center for Infectious Disease"/>
            <person name="Wu L."/>
            <person name="Ma J."/>
        </authorList>
    </citation>
    <scope>NUCLEOTIDE SEQUENCE [LARGE SCALE GENOMIC DNA]</scope>
    <source>
        <strain evidence="5">CCUG 62953</strain>
    </source>
</reference>